<evidence type="ECO:0000256" key="4">
    <source>
        <dbReference type="ARBA" id="ARBA00023136"/>
    </source>
</evidence>
<evidence type="ECO:0000259" key="6">
    <source>
        <dbReference type="Pfam" id="PF00909"/>
    </source>
</evidence>
<dbReference type="Pfam" id="PF00909">
    <property type="entry name" value="Ammonium_transp"/>
    <property type="match status" value="1"/>
</dbReference>
<name>A0AAD9N1I5_9ANNE</name>
<reference evidence="7" key="1">
    <citation type="journal article" date="2023" name="Mol. Biol. Evol.">
        <title>Third-Generation Sequencing Reveals the Adaptive Role of the Epigenome in Three Deep-Sea Polychaetes.</title>
        <authorList>
            <person name="Perez M."/>
            <person name="Aroh O."/>
            <person name="Sun Y."/>
            <person name="Lan Y."/>
            <person name="Juniper S.K."/>
            <person name="Young C.R."/>
            <person name="Angers B."/>
            <person name="Qian P.Y."/>
        </authorList>
    </citation>
    <scope>NUCLEOTIDE SEQUENCE</scope>
    <source>
        <strain evidence="7">P08H-3</strain>
    </source>
</reference>
<evidence type="ECO:0000256" key="5">
    <source>
        <dbReference type="SAM" id="Phobius"/>
    </source>
</evidence>
<keyword evidence="3 5" id="KW-1133">Transmembrane helix</keyword>
<comment type="caution">
    <text evidence="7">The sequence shown here is derived from an EMBL/GenBank/DDBJ whole genome shotgun (WGS) entry which is preliminary data.</text>
</comment>
<comment type="subcellular location">
    <subcellularLocation>
        <location evidence="1">Membrane</location>
        <topology evidence="1">Multi-pass membrane protein</topology>
    </subcellularLocation>
</comment>
<feature type="transmembrane region" description="Helical" evidence="5">
    <location>
        <begin position="49"/>
        <end position="68"/>
    </location>
</feature>
<dbReference type="GO" id="GO:0008519">
    <property type="term" value="F:ammonium channel activity"/>
    <property type="evidence" value="ECO:0007669"/>
    <property type="project" value="InterPro"/>
</dbReference>
<feature type="domain" description="Ammonium transporter AmtB-like" evidence="6">
    <location>
        <begin position="25"/>
        <end position="213"/>
    </location>
</feature>
<sequence length="238" mass="25984">MDITGYEAPTYNPAIASSQSSYGEDKGFGLLEAGCVHIKSEINIMVKNALDVVFGGVTYWAFGFAFSFGDRPLSNPFIGIGYFFVDVPDESMGYIYALFLFQLSFATTATTIVSGAMAERTKLIAYNLFSMCMTFIYSIPAHWIWSSKGFLVTLGAQDVAGCGPVHLVGGITGLVATLIIGPRKGAFDNTERQPMPSPLKAILGMFMLWRVFLFLFRVSVCWQSHTSGILTDGIKVLL</sequence>
<evidence type="ECO:0000313" key="8">
    <source>
        <dbReference type="Proteomes" id="UP001208570"/>
    </source>
</evidence>
<dbReference type="GO" id="GO:0005886">
    <property type="term" value="C:plasma membrane"/>
    <property type="evidence" value="ECO:0007669"/>
    <property type="project" value="TreeGrafter"/>
</dbReference>
<dbReference type="SUPFAM" id="SSF111352">
    <property type="entry name" value="Ammonium transporter"/>
    <property type="match status" value="1"/>
</dbReference>
<feature type="transmembrane region" description="Helical" evidence="5">
    <location>
        <begin position="123"/>
        <end position="145"/>
    </location>
</feature>
<dbReference type="Proteomes" id="UP001208570">
    <property type="component" value="Unassembled WGS sequence"/>
</dbReference>
<gene>
    <name evidence="7" type="ORF">LSH36_342g06009</name>
</gene>
<proteinExistence type="predicted"/>
<keyword evidence="4 5" id="KW-0472">Membrane</keyword>
<keyword evidence="8" id="KW-1185">Reference proteome</keyword>
<feature type="transmembrane region" description="Helical" evidence="5">
    <location>
        <begin position="94"/>
        <end position="116"/>
    </location>
</feature>
<evidence type="ECO:0000313" key="7">
    <source>
        <dbReference type="EMBL" id="KAK2152018.1"/>
    </source>
</evidence>
<dbReference type="EMBL" id="JAODUP010000342">
    <property type="protein sequence ID" value="KAK2152018.1"/>
    <property type="molecule type" value="Genomic_DNA"/>
</dbReference>
<feature type="transmembrane region" description="Helical" evidence="5">
    <location>
        <begin position="165"/>
        <end position="181"/>
    </location>
</feature>
<dbReference type="AlphaFoldDB" id="A0AAD9N1I5"/>
<dbReference type="Gene3D" id="1.10.3430.10">
    <property type="entry name" value="Ammonium transporter AmtB like domains"/>
    <property type="match status" value="1"/>
</dbReference>
<accession>A0AAD9N1I5</accession>
<dbReference type="PANTHER" id="PTHR11730">
    <property type="entry name" value="AMMONIUM TRANSPORTER"/>
    <property type="match status" value="1"/>
</dbReference>
<evidence type="ECO:0000256" key="2">
    <source>
        <dbReference type="ARBA" id="ARBA00022692"/>
    </source>
</evidence>
<evidence type="ECO:0000256" key="1">
    <source>
        <dbReference type="ARBA" id="ARBA00004141"/>
    </source>
</evidence>
<dbReference type="InterPro" id="IPR024041">
    <property type="entry name" value="NH4_transpt_AmtB-like_dom"/>
</dbReference>
<dbReference type="GO" id="GO:0097272">
    <property type="term" value="P:ammonium homeostasis"/>
    <property type="evidence" value="ECO:0007669"/>
    <property type="project" value="TreeGrafter"/>
</dbReference>
<dbReference type="InterPro" id="IPR029020">
    <property type="entry name" value="Ammonium/urea_transptr"/>
</dbReference>
<keyword evidence="2 5" id="KW-0812">Transmembrane</keyword>
<evidence type="ECO:0000256" key="3">
    <source>
        <dbReference type="ARBA" id="ARBA00022989"/>
    </source>
</evidence>
<organism evidence="7 8">
    <name type="scientific">Paralvinella palmiformis</name>
    <dbReference type="NCBI Taxonomy" id="53620"/>
    <lineage>
        <taxon>Eukaryota</taxon>
        <taxon>Metazoa</taxon>
        <taxon>Spiralia</taxon>
        <taxon>Lophotrochozoa</taxon>
        <taxon>Annelida</taxon>
        <taxon>Polychaeta</taxon>
        <taxon>Sedentaria</taxon>
        <taxon>Canalipalpata</taxon>
        <taxon>Terebellida</taxon>
        <taxon>Terebelliformia</taxon>
        <taxon>Alvinellidae</taxon>
        <taxon>Paralvinella</taxon>
    </lineage>
</organism>
<protein>
    <recommendedName>
        <fullName evidence="6">Ammonium transporter AmtB-like domain-containing protein</fullName>
    </recommendedName>
</protein>
<dbReference type="PANTHER" id="PTHR11730:SF58">
    <property type="entry name" value="AMMONIUM TRANSPORTER"/>
    <property type="match status" value="1"/>
</dbReference>